<protein>
    <recommendedName>
        <fullName evidence="3">Heterokaryon incompatibility domain-containing protein</fullName>
    </recommendedName>
</protein>
<organism evidence="1 2">
    <name type="scientific">Cercospora kikuchii</name>
    <dbReference type="NCBI Taxonomy" id="84275"/>
    <lineage>
        <taxon>Eukaryota</taxon>
        <taxon>Fungi</taxon>
        <taxon>Dikarya</taxon>
        <taxon>Ascomycota</taxon>
        <taxon>Pezizomycotina</taxon>
        <taxon>Dothideomycetes</taxon>
        <taxon>Dothideomycetidae</taxon>
        <taxon>Mycosphaerellales</taxon>
        <taxon>Mycosphaerellaceae</taxon>
        <taxon>Cercospora</taxon>
    </lineage>
</organism>
<dbReference type="Pfam" id="PF26639">
    <property type="entry name" value="Het-6_barrel"/>
    <property type="match status" value="1"/>
</dbReference>
<sequence>MEVNVAAEVEDLLALLDGHRRCKSNDTWVQDGAKDDNVAITFCWLHAWARNAHVTGLAVLEDFCYRRNILKVLSAITRRPWWNRTWTIQEIGLAQKSDVVLGGLGAPWGMLTAAAANIVTHRLNCCTAAFAEFAVGEVDVILEFCRKVLDIENTRRLCKSESSPQPSVTGHTVPPTIPISQDLWLLWFTRPREAFDARDKIFGLRGVMKSWSAGLPIEPDYSKPAQNVFRDLTTALIDQTKGYDVLIGNLGKSAYPELPQWLRNLDSLSIDMPEFTSSGQDQHPNEHPELVQLKRLAEYSPSYVDQVPSWVPDFAAPASTFERERVDRASLYSASSASVAPPPRILAGIALEVHTLPVDRIKHVGPVMIVAREASFNPILKQWVNLMICDAAERGYDLKSLGDRDYLNGGNMICAWQRTICMDSIPTTDAQVGQTTRYRRPDDYADALTHQRWAEGILDADDYDAIFGLRTGLNAKIPAPPGDSETALFGASVKSATFLRCFFITERGYFGLGPSQARVGDEVKVFLGGRVPFLVRAIGAASVPAVLSAQADACFSLVGDCFLQGIMDGERPLQAVRRGEECQACYLI</sequence>
<dbReference type="AlphaFoldDB" id="A0A9P3D0F7"/>
<reference evidence="1 2" key="1">
    <citation type="submission" date="2021-01" db="EMBL/GenBank/DDBJ databases">
        <title>Cercospora kikuchii MAFF 305040 whole genome shotgun sequence.</title>
        <authorList>
            <person name="Kashiwa T."/>
            <person name="Suzuki T."/>
        </authorList>
    </citation>
    <scope>NUCLEOTIDE SEQUENCE [LARGE SCALE GENOMIC DNA]</scope>
    <source>
        <strain evidence="1 2">MAFF 305040</strain>
    </source>
</reference>
<dbReference type="GeneID" id="68297112"/>
<dbReference type="PANTHER" id="PTHR24148:SF64">
    <property type="entry name" value="HETEROKARYON INCOMPATIBILITY DOMAIN-CONTAINING PROTEIN"/>
    <property type="match status" value="1"/>
</dbReference>
<dbReference type="RefSeq" id="XP_044662965.1">
    <property type="nucleotide sequence ID" value="XM_044807030.1"/>
</dbReference>
<comment type="caution">
    <text evidence="1">The sequence shown here is derived from an EMBL/GenBank/DDBJ whole genome shotgun (WGS) entry which is preliminary data.</text>
</comment>
<evidence type="ECO:0008006" key="3">
    <source>
        <dbReference type="Google" id="ProtNLM"/>
    </source>
</evidence>
<dbReference type="Proteomes" id="UP000825890">
    <property type="component" value="Unassembled WGS sequence"/>
</dbReference>
<evidence type="ECO:0000313" key="2">
    <source>
        <dbReference type="Proteomes" id="UP000825890"/>
    </source>
</evidence>
<keyword evidence="2" id="KW-1185">Reference proteome</keyword>
<dbReference type="PANTHER" id="PTHR24148">
    <property type="entry name" value="ANKYRIN REPEAT DOMAIN-CONTAINING PROTEIN 39 HOMOLOG-RELATED"/>
    <property type="match status" value="1"/>
</dbReference>
<dbReference type="EMBL" id="BOLY01000008">
    <property type="protein sequence ID" value="GIZ48478.1"/>
    <property type="molecule type" value="Genomic_DNA"/>
</dbReference>
<dbReference type="InterPro" id="IPR052895">
    <property type="entry name" value="HetReg/Transcr_Mod"/>
</dbReference>
<accession>A0A9P3D0F7</accession>
<name>A0A9P3D0F7_9PEZI</name>
<proteinExistence type="predicted"/>
<dbReference type="OrthoDB" id="3629193at2759"/>
<evidence type="ECO:0000313" key="1">
    <source>
        <dbReference type="EMBL" id="GIZ48478.1"/>
    </source>
</evidence>
<gene>
    <name evidence="1" type="ORF">CKM354_001153700</name>
</gene>